<keyword evidence="1" id="KW-0812">Transmembrane</keyword>
<accession>A0ABU2X7N9</accession>
<gene>
    <name evidence="2" type="ORF">RND15_04305</name>
</gene>
<feature type="transmembrane region" description="Helical" evidence="1">
    <location>
        <begin position="20"/>
        <end position="48"/>
    </location>
</feature>
<evidence type="ECO:0000313" key="3">
    <source>
        <dbReference type="Proteomes" id="UP001180754"/>
    </source>
</evidence>
<dbReference type="EMBL" id="JAVRFD010000001">
    <property type="protein sequence ID" value="MDT0541942.1"/>
    <property type="molecule type" value="Genomic_DNA"/>
</dbReference>
<keyword evidence="1" id="KW-1133">Transmembrane helix</keyword>
<proteinExistence type="predicted"/>
<protein>
    <recommendedName>
        <fullName evidence="4">Membrane protein YesL</fullName>
    </recommendedName>
</protein>
<keyword evidence="1" id="KW-0472">Membrane</keyword>
<feature type="transmembrane region" description="Helical" evidence="1">
    <location>
        <begin position="104"/>
        <end position="124"/>
    </location>
</feature>
<organism evidence="2 3">
    <name type="scientific">Streptomyces lonegramiae</name>
    <dbReference type="NCBI Taxonomy" id="3075524"/>
    <lineage>
        <taxon>Bacteria</taxon>
        <taxon>Bacillati</taxon>
        <taxon>Actinomycetota</taxon>
        <taxon>Actinomycetes</taxon>
        <taxon>Kitasatosporales</taxon>
        <taxon>Streptomycetaceae</taxon>
        <taxon>Streptomyces</taxon>
    </lineage>
</organism>
<dbReference type="RefSeq" id="WP_311722229.1">
    <property type="nucleotide sequence ID" value="NZ_JAVRFD010000001.1"/>
</dbReference>
<reference evidence="2" key="1">
    <citation type="submission" date="2024-05" db="EMBL/GenBank/DDBJ databases">
        <title>30 novel species of actinomycetes from the DSMZ collection.</title>
        <authorList>
            <person name="Nouioui I."/>
        </authorList>
    </citation>
    <scope>NUCLEOTIDE SEQUENCE</scope>
    <source>
        <strain evidence="2">DSM 41529</strain>
    </source>
</reference>
<evidence type="ECO:0008006" key="4">
    <source>
        <dbReference type="Google" id="ProtNLM"/>
    </source>
</evidence>
<sequence length="205" mass="20352">MSTSSTRATVDGRFGLFADVLLLGVFTAVASVGVITAFPAFAAACALLRERVAGGPGVGVRPYLVRLAQALRAGPAGLLIPPAVAAVLAVDALAIAAGAPGRPVLATVLAVALLAAVLLGLRAAGGWRPGLRWGAVLRGAARQVGRRDLGGDALLLVAVGTAVAVVTLLPITAPLLAGPLAAATVAVDARSVSAVRAGWRRRPPC</sequence>
<keyword evidence="3" id="KW-1185">Reference proteome</keyword>
<comment type="caution">
    <text evidence="2">The sequence shown here is derived from an EMBL/GenBank/DDBJ whole genome shotgun (WGS) entry which is preliminary data.</text>
</comment>
<dbReference type="Proteomes" id="UP001180754">
    <property type="component" value="Unassembled WGS sequence"/>
</dbReference>
<evidence type="ECO:0000313" key="2">
    <source>
        <dbReference type="EMBL" id="MDT0541942.1"/>
    </source>
</evidence>
<feature type="transmembrane region" description="Helical" evidence="1">
    <location>
        <begin position="153"/>
        <end position="173"/>
    </location>
</feature>
<name>A0ABU2X7N9_9ACTN</name>
<feature type="transmembrane region" description="Helical" evidence="1">
    <location>
        <begin position="76"/>
        <end position="98"/>
    </location>
</feature>
<evidence type="ECO:0000256" key="1">
    <source>
        <dbReference type="SAM" id="Phobius"/>
    </source>
</evidence>